<dbReference type="InterPro" id="IPR007159">
    <property type="entry name" value="SpoVT-AbrB_dom"/>
</dbReference>
<dbReference type="SUPFAM" id="SSF89447">
    <property type="entry name" value="AbrB/MazE/MraZ-like"/>
    <property type="match status" value="1"/>
</dbReference>
<feature type="domain" description="SpoVT-AbrB" evidence="2">
    <location>
        <begin position="3"/>
        <end position="46"/>
    </location>
</feature>
<dbReference type="Pfam" id="PF04014">
    <property type="entry name" value="MazE_antitoxin"/>
    <property type="match status" value="1"/>
</dbReference>
<evidence type="ECO:0000313" key="3">
    <source>
        <dbReference type="EMBL" id="ABI69175.1"/>
    </source>
</evidence>
<keyword evidence="4" id="KW-1185">Reference proteome</keyword>
<protein>
    <submittedName>
        <fullName evidence="3">Transcriptional regulator/antitoxin, MazE</fullName>
    </submittedName>
</protein>
<gene>
    <name evidence="3" type="ordered locus">Swol_1877</name>
</gene>
<dbReference type="HOGENOM" id="CLU_150554_3_0_9"/>
<dbReference type="KEGG" id="swo:Swol_1877"/>
<evidence type="ECO:0000259" key="2">
    <source>
        <dbReference type="PROSITE" id="PS51740"/>
    </source>
</evidence>
<dbReference type="OrthoDB" id="9795766at2"/>
<keyword evidence="1" id="KW-0238">DNA-binding</keyword>
<dbReference type="AlphaFoldDB" id="Q0AVS9"/>
<evidence type="ECO:0000313" key="4">
    <source>
        <dbReference type="Proteomes" id="UP000001968"/>
    </source>
</evidence>
<accession>Q0AVS9</accession>
<dbReference type="SMART" id="SM00966">
    <property type="entry name" value="SpoVT_AbrB"/>
    <property type="match status" value="1"/>
</dbReference>
<dbReference type="PROSITE" id="PS51740">
    <property type="entry name" value="SPOVT_ABRB"/>
    <property type="match status" value="1"/>
</dbReference>
<name>Q0AVS9_SYNWW</name>
<dbReference type="EMBL" id="CP000448">
    <property type="protein sequence ID" value="ABI69175.1"/>
    <property type="molecule type" value="Genomic_DNA"/>
</dbReference>
<reference evidence="4" key="1">
    <citation type="journal article" date="2010" name="Environ. Microbiol.">
        <title>The genome of Syntrophomonas wolfei: new insights into syntrophic metabolism and biohydrogen production.</title>
        <authorList>
            <person name="Sieber J.R."/>
            <person name="Sims D.R."/>
            <person name="Han C."/>
            <person name="Kim E."/>
            <person name="Lykidis A."/>
            <person name="Lapidus A.L."/>
            <person name="McDonnald E."/>
            <person name="Rohlin L."/>
            <person name="Culley D.E."/>
            <person name="Gunsalus R."/>
            <person name="McInerney M.J."/>
        </authorList>
    </citation>
    <scope>NUCLEOTIDE SEQUENCE [LARGE SCALE GENOMIC DNA]</scope>
    <source>
        <strain evidence="4">DSM 2245B / Goettingen</strain>
    </source>
</reference>
<dbReference type="InterPro" id="IPR037914">
    <property type="entry name" value="SpoVT-AbrB_sf"/>
</dbReference>
<dbReference type="GO" id="GO:0003677">
    <property type="term" value="F:DNA binding"/>
    <property type="evidence" value="ECO:0007669"/>
    <property type="project" value="UniProtKB-UniRule"/>
</dbReference>
<dbReference type="Proteomes" id="UP000001968">
    <property type="component" value="Chromosome"/>
</dbReference>
<sequence length="83" mass="9432">MKTDVIRIGNSKGIRIPATILKQCGIGSKVEIVVRDDEIILKPVKILREGWANSFQQMHKCGDDKLIIPDDLDTELLEEWDDN</sequence>
<dbReference type="eggNOG" id="COG2336">
    <property type="taxonomic scope" value="Bacteria"/>
</dbReference>
<organism evidence="3 4">
    <name type="scientific">Syntrophomonas wolfei subsp. wolfei (strain DSM 2245B / Goettingen)</name>
    <dbReference type="NCBI Taxonomy" id="335541"/>
    <lineage>
        <taxon>Bacteria</taxon>
        <taxon>Bacillati</taxon>
        <taxon>Bacillota</taxon>
        <taxon>Clostridia</taxon>
        <taxon>Eubacteriales</taxon>
        <taxon>Syntrophomonadaceae</taxon>
        <taxon>Syntrophomonas</taxon>
    </lineage>
</organism>
<dbReference type="RefSeq" id="WP_011641270.1">
    <property type="nucleotide sequence ID" value="NC_008346.1"/>
</dbReference>
<dbReference type="Gene3D" id="2.10.260.10">
    <property type="match status" value="1"/>
</dbReference>
<proteinExistence type="predicted"/>
<evidence type="ECO:0000256" key="1">
    <source>
        <dbReference type="PROSITE-ProRule" id="PRU01076"/>
    </source>
</evidence>
<dbReference type="STRING" id="335541.Swol_1877"/>